<sequence length="192" mass="21810">MYQWYEPANPNHRQDYRRLHPTLNLRNDILPLIGNRLFPRFKSSIKDAQEREMPATIVALVATAVFAALHRWRDGKLDTNVEFSGTVFRTTYNNHLEDIKRYKTDYPAESHATFVNLLEECCYAYYAAAMRLILSRMVPTRKPKKVLPWQVISYYLRFASISNKCKPDSASGGTVAGSSGSGLAALMANGDD</sequence>
<evidence type="ECO:0000259" key="1">
    <source>
        <dbReference type="Pfam" id="PF20149"/>
    </source>
</evidence>
<evidence type="ECO:0000313" key="3">
    <source>
        <dbReference type="Proteomes" id="UP000218334"/>
    </source>
</evidence>
<reference evidence="3" key="1">
    <citation type="journal article" date="2017" name="Nat. Ecol. Evol.">
        <title>Genome expansion and lineage-specific genetic innovations in the forest pathogenic fungi Armillaria.</title>
        <authorList>
            <person name="Sipos G."/>
            <person name="Prasanna A.N."/>
            <person name="Walter M.C."/>
            <person name="O'Connor E."/>
            <person name="Balint B."/>
            <person name="Krizsan K."/>
            <person name="Kiss B."/>
            <person name="Hess J."/>
            <person name="Varga T."/>
            <person name="Slot J."/>
            <person name="Riley R."/>
            <person name="Boka B."/>
            <person name="Rigling D."/>
            <person name="Barry K."/>
            <person name="Lee J."/>
            <person name="Mihaltcheva S."/>
            <person name="LaButti K."/>
            <person name="Lipzen A."/>
            <person name="Waldron R."/>
            <person name="Moloney N.M."/>
            <person name="Sperisen C."/>
            <person name="Kredics L."/>
            <person name="Vagvoelgyi C."/>
            <person name="Patrignani A."/>
            <person name="Fitzpatrick D."/>
            <person name="Nagy I."/>
            <person name="Doyle S."/>
            <person name="Anderson J.B."/>
            <person name="Grigoriev I.V."/>
            <person name="Gueldener U."/>
            <person name="Muensterkoetter M."/>
            <person name="Nagy L.G."/>
        </authorList>
    </citation>
    <scope>NUCLEOTIDE SEQUENCE [LARGE SCALE GENOMIC DNA]</scope>
    <source>
        <strain evidence="3">28-4</strain>
    </source>
</reference>
<name>A0A2H3BC79_9AGAR</name>
<evidence type="ECO:0000313" key="2">
    <source>
        <dbReference type="EMBL" id="PBK68465.1"/>
    </source>
</evidence>
<dbReference type="Pfam" id="PF20149">
    <property type="entry name" value="DUF6532"/>
    <property type="match status" value="1"/>
</dbReference>
<dbReference type="Proteomes" id="UP000218334">
    <property type="component" value="Unassembled WGS sequence"/>
</dbReference>
<protein>
    <recommendedName>
        <fullName evidence="1">DUF6532 domain-containing protein</fullName>
    </recommendedName>
</protein>
<dbReference type="InterPro" id="IPR045341">
    <property type="entry name" value="DUF6532"/>
</dbReference>
<keyword evidence="3" id="KW-1185">Reference proteome</keyword>
<dbReference type="EMBL" id="KZ293432">
    <property type="protein sequence ID" value="PBK68465.1"/>
    <property type="molecule type" value="Genomic_DNA"/>
</dbReference>
<organism evidence="2 3">
    <name type="scientific">Armillaria solidipes</name>
    <dbReference type="NCBI Taxonomy" id="1076256"/>
    <lineage>
        <taxon>Eukaryota</taxon>
        <taxon>Fungi</taxon>
        <taxon>Dikarya</taxon>
        <taxon>Basidiomycota</taxon>
        <taxon>Agaricomycotina</taxon>
        <taxon>Agaricomycetes</taxon>
        <taxon>Agaricomycetidae</taxon>
        <taxon>Agaricales</taxon>
        <taxon>Marasmiineae</taxon>
        <taxon>Physalacriaceae</taxon>
        <taxon>Armillaria</taxon>
    </lineage>
</organism>
<gene>
    <name evidence="2" type="ORF">ARMSODRAFT_975871</name>
</gene>
<feature type="domain" description="DUF6532" evidence="1">
    <location>
        <begin position="40"/>
        <end position="101"/>
    </location>
</feature>
<accession>A0A2H3BC79</accession>
<proteinExistence type="predicted"/>
<dbReference type="AlphaFoldDB" id="A0A2H3BC79"/>